<evidence type="ECO:0000256" key="1">
    <source>
        <dbReference type="SAM" id="MobiDB-lite"/>
    </source>
</evidence>
<proteinExistence type="predicted"/>
<dbReference type="EMBL" id="GBXM01072330">
    <property type="protein sequence ID" value="JAH36247.1"/>
    <property type="molecule type" value="Transcribed_RNA"/>
</dbReference>
<reference evidence="2" key="1">
    <citation type="submission" date="2014-11" db="EMBL/GenBank/DDBJ databases">
        <authorList>
            <person name="Amaro Gonzalez C."/>
        </authorList>
    </citation>
    <scope>NUCLEOTIDE SEQUENCE</scope>
</reference>
<sequence>MTCITKGLCSQSSGSPDCRETP</sequence>
<protein>
    <submittedName>
        <fullName evidence="2">Uncharacterized protein</fullName>
    </submittedName>
</protein>
<reference evidence="2" key="2">
    <citation type="journal article" date="2015" name="Fish Shellfish Immunol.">
        <title>Early steps in the European eel (Anguilla anguilla)-Vibrio vulnificus interaction in the gills: Role of the RtxA13 toxin.</title>
        <authorList>
            <person name="Callol A."/>
            <person name="Pajuelo D."/>
            <person name="Ebbesson L."/>
            <person name="Teles M."/>
            <person name="MacKenzie S."/>
            <person name="Amaro C."/>
        </authorList>
    </citation>
    <scope>NUCLEOTIDE SEQUENCE</scope>
</reference>
<evidence type="ECO:0000313" key="2">
    <source>
        <dbReference type="EMBL" id="JAH36247.1"/>
    </source>
</evidence>
<accession>A0A0E9S4Y1</accession>
<feature type="region of interest" description="Disordered" evidence="1">
    <location>
        <begin position="1"/>
        <end position="22"/>
    </location>
</feature>
<name>A0A0E9S4Y1_ANGAN</name>
<dbReference type="AlphaFoldDB" id="A0A0E9S4Y1"/>
<organism evidence="2">
    <name type="scientific">Anguilla anguilla</name>
    <name type="common">European freshwater eel</name>
    <name type="synonym">Muraena anguilla</name>
    <dbReference type="NCBI Taxonomy" id="7936"/>
    <lineage>
        <taxon>Eukaryota</taxon>
        <taxon>Metazoa</taxon>
        <taxon>Chordata</taxon>
        <taxon>Craniata</taxon>
        <taxon>Vertebrata</taxon>
        <taxon>Euteleostomi</taxon>
        <taxon>Actinopterygii</taxon>
        <taxon>Neopterygii</taxon>
        <taxon>Teleostei</taxon>
        <taxon>Anguilliformes</taxon>
        <taxon>Anguillidae</taxon>
        <taxon>Anguilla</taxon>
    </lineage>
</organism>